<reference evidence="1" key="1">
    <citation type="submission" date="2021-09" db="EMBL/GenBank/DDBJ databases">
        <title>The genome of Mauremys mutica provides insights into the evolution of semi-aquatic lifestyle.</title>
        <authorList>
            <person name="Gong S."/>
            <person name="Gao Y."/>
        </authorList>
    </citation>
    <scope>NUCLEOTIDE SEQUENCE</scope>
    <source>
        <strain evidence="1">MM-2020</strain>
        <tissue evidence="1">Muscle</tissue>
    </source>
</reference>
<dbReference type="AlphaFoldDB" id="A0A9D3X239"/>
<evidence type="ECO:0000313" key="1">
    <source>
        <dbReference type="EMBL" id="KAH1171198.1"/>
    </source>
</evidence>
<comment type="caution">
    <text evidence="1">The sequence shown here is derived from an EMBL/GenBank/DDBJ whole genome shotgun (WGS) entry which is preliminary data.</text>
</comment>
<sequence length="132" mass="15143">MFKSCLWIMTFRLLEHSMKYYTWLPWCNLFAVQLGRVERVLPIPGIDSRLRPNIVVTDAEKKKVLLVDVTVPFENRSPAFHEARARKESKYTPLAETLRAQGYEVQVHALIVGALGSWDPRNEMVLRACGVG</sequence>
<accession>A0A9D3X239</accession>
<dbReference type="Proteomes" id="UP000827986">
    <property type="component" value="Unassembled WGS sequence"/>
</dbReference>
<gene>
    <name evidence="1" type="ORF">KIL84_006816</name>
</gene>
<protein>
    <submittedName>
        <fullName evidence="1">Uncharacterized protein</fullName>
    </submittedName>
</protein>
<keyword evidence="2" id="KW-1185">Reference proteome</keyword>
<proteinExistence type="predicted"/>
<name>A0A9D3X239_9SAUR</name>
<organism evidence="1 2">
    <name type="scientific">Mauremys mutica</name>
    <name type="common">yellowpond turtle</name>
    <dbReference type="NCBI Taxonomy" id="74926"/>
    <lineage>
        <taxon>Eukaryota</taxon>
        <taxon>Metazoa</taxon>
        <taxon>Chordata</taxon>
        <taxon>Craniata</taxon>
        <taxon>Vertebrata</taxon>
        <taxon>Euteleostomi</taxon>
        <taxon>Archelosauria</taxon>
        <taxon>Testudinata</taxon>
        <taxon>Testudines</taxon>
        <taxon>Cryptodira</taxon>
        <taxon>Durocryptodira</taxon>
        <taxon>Testudinoidea</taxon>
        <taxon>Geoemydidae</taxon>
        <taxon>Geoemydinae</taxon>
        <taxon>Mauremys</taxon>
    </lineage>
</organism>
<dbReference type="EMBL" id="JAHDVG010000483">
    <property type="protein sequence ID" value="KAH1171198.1"/>
    <property type="molecule type" value="Genomic_DNA"/>
</dbReference>
<evidence type="ECO:0000313" key="2">
    <source>
        <dbReference type="Proteomes" id="UP000827986"/>
    </source>
</evidence>